<feature type="region of interest" description="Disordered" evidence="8">
    <location>
        <begin position="116"/>
        <end position="142"/>
    </location>
</feature>
<dbReference type="InterPro" id="IPR044280">
    <property type="entry name" value="Hac1/HY5"/>
</dbReference>
<sequence length="266" mass="30976">MSTINTTTTIIDIPKDFKSTLPPRKRAKTKEEKEQRRIERILRNRKAAHQSREKKRLHLKFLEYKCDLMESLLTDIDLLTIFKDDESKLEKVNEYLSMKDSKDVIENEISFIKNKDPSLIDSQEEDDDENHHHNSNNKMISNDTIVKLEETEIKLEDVSSIVSTSLSPFQMISPMSNITLETDKEDIFDSGNNYSYNTKNSTSPLDVDDSFEKNKNWDLLMNKDDQDDSIYFELDTTDFTQTNNSNNLLNGSYDLDNWRNPAAITN</sequence>
<organism evidence="10 11">
    <name type="scientific">Kazachstania africana (strain ATCC 22294 / BCRC 22015 / CBS 2517 / CECT 1963 / NBRC 1671 / NRRL Y-8276)</name>
    <name type="common">Yeast</name>
    <name type="synonym">Kluyveromyces africanus</name>
    <dbReference type="NCBI Taxonomy" id="1071382"/>
    <lineage>
        <taxon>Eukaryota</taxon>
        <taxon>Fungi</taxon>
        <taxon>Dikarya</taxon>
        <taxon>Ascomycota</taxon>
        <taxon>Saccharomycotina</taxon>
        <taxon>Saccharomycetes</taxon>
        <taxon>Saccharomycetales</taxon>
        <taxon>Saccharomycetaceae</taxon>
        <taxon>Kazachstania</taxon>
    </lineage>
</organism>
<dbReference type="PANTHER" id="PTHR46714">
    <property type="entry name" value="TRANSCRIPTIONAL ACTIVATOR HAC1"/>
    <property type="match status" value="1"/>
</dbReference>
<evidence type="ECO:0000256" key="3">
    <source>
        <dbReference type="ARBA" id="ARBA00023015"/>
    </source>
</evidence>
<dbReference type="KEGG" id="kaf:KAFR_0C03510"/>
<comment type="subcellular location">
    <subcellularLocation>
        <location evidence="1">Nucleus</location>
    </subcellularLocation>
</comment>
<keyword evidence="4" id="KW-0238">DNA-binding</keyword>
<evidence type="ECO:0000256" key="4">
    <source>
        <dbReference type="ARBA" id="ARBA00023125"/>
    </source>
</evidence>
<dbReference type="Gene3D" id="1.20.5.170">
    <property type="match status" value="1"/>
</dbReference>
<accession>H2ASJ3</accession>
<evidence type="ECO:0000256" key="8">
    <source>
        <dbReference type="SAM" id="MobiDB-lite"/>
    </source>
</evidence>
<dbReference type="InterPro" id="IPR004827">
    <property type="entry name" value="bZIP"/>
</dbReference>
<dbReference type="GO" id="GO:0006986">
    <property type="term" value="P:response to unfolded protein"/>
    <property type="evidence" value="ECO:0007669"/>
    <property type="project" value="UniProtKB-KW"/>
</dbReference>
<evidence type="ECO:0000256" key="5">
    <source>
        <dbReference type="ARBA" id="ARBA00023163"/>
    </source>
</evidence>
<dbReference type="RefSeq" id="XP_003956478.1">
    <property type="nucleotide sequence ID" value="XM_003956429.1"/>
</dbReference>
<keyword evidence="11" id="KW-1185">Reference proteome</keyword>
<dbReference type="GO" id="GO:0005634">
    <property type="term" value="C:nucleus"/>
    <property type="evidence" value="ECO:0007669"/>
    <property type="project" value="UniProtKB-SubCell"/>
</dbReference>
<dbReference type="GO" id="GO:0000981">
    <property type="term" value="F:DNA-binding transcription factor activity, RNA polymerase II-specific"/>
    <property type="evidence" value="ECO:0007669"/>
    <property type="project" value="InterPro"/>
</dbReference>
<dbReference type="HOGENOM" id="CLU_075866_0_0_1"/>
<keyword evidence="7" id="KW-0539">Nucleus</keyword>
<dbReference type="SUPFAM" id="SSF57959">
    <property type="entry name" value="Leucine zipper domain"/>
    <property type="match status" value="1"/>
</dbReference>
<dbReference type="AlphaFoldDB" id="H2ASJ3"/>
<dbReference type="GO" id="GO:0003677">
    <property type="term" value="F:DNA binding"/>
    <property type="evidence" value="ECO:0007669"/>
    <property type="project" value="UniProtKB-KW"/>
</dbReference>
<proteinExistence type="inferred from homology"/>
<evidence type="ECO:0000256" key="6">
    <source>
        <dbReference type="ARBA" id="ARBA00023230"/>
    </source>
</evidence>
<dbReference type="InParanoid" id="H2ASJ3"/>
<keyword evidence="3" id="KW-0805">Transcription regulation</keyword>
<dbReference type="CDD" id="cd14710">
    <property type="entry name" value="bZIP_HAC1-like"/>
    <property type="match status" value="1"/>
</dbReference>
<keyword evidence="5" id="KW-0804">Transcription</keyword>
<keyword evidence="6" id="KW-0834">Unfolded protein response</keyword>
<dbReference type="GeneID" id="13885262"/>
<feature type="domain" description="BZIP" evidence="9">
    <location>
        <begin position="40"/>
        <end position="54"/>
    </location>
</feature>
<evidence type="ECO:0000256" key="1">
    <source>
        <dbReference type="ARBA" id="ARBA00004123"/>
    </source>
</evidence>
<evidence type="ECO:0000256" key="7">
    <source>
        <dbReference type="ARBA" id="ARBA00023242"/>
    </source>
</evidence>
<evidence type="ECO:0000313" key="10">
    <source>
        <dbReference type="EMBL" id="CCF57343.1"/>
    </source>
</evidence>
<protein>
    <recommendedName>
        <fullName evidence="9">BZIP domain-containing protein</fullName>
    </recommendedName>
</protein>
<dbReference type="EMBL" id="HE650823">
    <property type="protein sequence ID" value="CCF57343.1"/>
    <property type="molecule type" value="Genomic_DNA"/>
</dbReference>
<comment type="similarity">
    <text evidence="2">Belongs to the bZIP family.</text>
</comment>
<name>H2ASJ3_KAZAF</name>
<dbReference type="OrthoDB" id="674948at2759"/>
<evidence type="ECO:0000256" key="2">
    <source>
        <dbReference type="ARBA" id="ARBA00007163"/>
    </source>
</evidence>
<evidence type="ECO:0000259" key="9">
    <source>
        <dbReference type="PROSITE" id="PS00036"/>
    </source>
</evidence>
<reference evidence="10 11" key="1">
    <citation type="journal article" date="2011" name="Proc. Natl. Acad. Sci. U.S.A.">
        <title>Evolutionary erosion of yeast sex chromosomes by mating-type switching accidents.</title>
        <authorList>
            <person name="Gordon J.L."/>
            <person name="Armisen D."/>
            <person name="Proux-Wera E."/>
            <person name="Oheigeartaigh S.S."/>
            <person name="Byrne K.P."/>
            <person name="Wolfe K.H."/>
        </authorList>
    </citation>
    <scope>NUCLEOTIDE SEQUENCE [LARGE SCALE GENOMIC DNA]</scope>
    <source>
        <strain evidence="11">ATCC 22294 / BCRC 22015 / CBS 2517 / CECT 1963 / NBRC 1671 / NRRL Y-8276</strain>
    </source>
</reference>
<dbReference type="Proteomes" id="UP000005220">
    <property type="component" value="Chromosome 3"/>
</dbReference>
<evidence type="ECO:0000313" key="11">
    <source>
        <dbReference type="Proteomes" id="UP000005220"/>
    </source>
</evidence>
<dbReference type="STRING" id="1071382.H2ASJ3"/>
<dbReference type="eggNOG" id="ENOG502S526">
    <property type="taxonomic scope" value="Eukaryota"/>
</dbReference>
<dbReference type="GO" id="GO:0045944">
    <property type="term" value="P:positive regulation of transcription by RNA polymerase II"/>
    <property type="evidence" value="ECO:0007669"/>
    <property type="project" value="InterPro"/>
</dbReference>
<dbReference type="PANTHER" id="PTHR46714:SF6">
    <property type="entry name" value="TRANSCRIPTIONAL ACTIVATOR HAC1"/>
    <property type="match status" value="1"/>
</dbReference>
<gene>
    <name evidence="10" type="primary">KAFR0C03510</name>
    <name evidence="10" type="ORF">KAFR_0C03510</name>
</gene>
<dbReference type="InterPro" id="IPR046347">
    <property type="entry name" value="bZIP_sf"/>
</dbReference>
<dbReference type="PROSITE" id="PS00036">
    <property type="entry name" value="BZIP_BASIC"/>
    <property type="match status" value="1"/>
</dbReference>